<dbReference type="SMART" id="SM00028">
    <property type="entry name" value="TPR"/>
    <property type="match status" value="3"/>
</dbReference>
<dbReference type="PANTHER" id="PTHR46035:SF1">
    <property type="entry name" value="TETRATRICOPEPTIDE REPEAT PROTEIN 4"/>
    <property type="match status" value="1"/>
</dbReference>
<feature type="domain" description="Cns1/TTC4 wheel" evidence="6">
    <location>
        <begin position="254"/>
        <end position="372"/>
    </location>
</feature>
<dbReference type="PANTHER" id="PTHR46035">
    <property type="entry name" value="TETRATRICOPEPTIDE REPEAT PROTEIN 4"/>
    <property type="match status" value="1"/>
</dbReference>
<evidence type="ECO:0000256" key="5">
    <source>
        <dbReference type="SAM" id="MobiDB-lite"/>
    </source>
</evidence>
<dbReference type="Gene3D" id="1.25.40.10">
    <property type="entry name" value="Tetratricopeptide repeat domain"/>
    <property type="match status" value="1"/>
</dbReference>
<keyword evidence="8" id="KW-1185">Reference proteome</keyword>
<sequence>MAEQKSTSVAASSEPLGPEPSPMSHTENLDSLVQKLRSTPLFMTDLSDAGDDNMAVEALKSLSYDDPPEETATNLKDSGNEQFKAGNFAEAVKFYSRALDHDGHDNKALKVSLLTNRAAANLELKNFGRAIQDCADALRIRPETPKALFRSAKAFLALEKFDEARECCKWALELDPQGSEIKRLQKLIEDTQVTFDRRIREREEREKARQRSRELLKRAVEIREGLCFDTTAAKKKDLYAWENDSARQVVLDESSGHLQWPVFFLYPESKESDFVEKFDEATTLRDMLEMVLAEPPAWDDRRHPKYTLDNVDTYFIHRPVGGFDEDERLVKVGITTRLATALAHEKYVIRDGIPSFVVLPRNDPFTTQFIDRYRQLRIAKEAASKKI</sequence>
<dbReference type="InterPro" id="IPR011990">
    <property type="entry name" value="TPR-like_helical_dom_sf"/>
</dbReference>
<protein>
    <submittedName>
        <fullName evidence="7">HSP70/90 co-chaperone</fullName>
    </submittedName>
</protein>
<name>A0A9W8CM64_9FUNG</name>
<evidence type="ECO:0000313" key="7">
    <source>
        <dbReference type="EMBL" id="KAJ1647450.1"/>
    </source>
</evidence>
<proteinExistence type="inferred from homology"/>
<dbReference type="PROSITE" id="PS50005">
    <property type="entry name" value="TPR"/>
    <property type="match status" value="2"/>
</dbReference>
<feature type="repeat" description="TPR" evidence="4">
    <location>
        <begin position="72"/>
        <end position="105"/>
    </location>
</feature>
<comment type="caution">
    <text evidence="7">The sequence shown here is derived from an EMBL/GenBank/DDBJ whole genome shotgun (WGS) entry which is preliminary data.</text>
</comment>
<dbReference type="GO" id="GO:0005634">
    <property type="term" value="C:nucleus"/>
    <property type="evidence" value="ECO:0007669"/>
    <property type="project" value="TreeGrafter"/>
</dbReference>
<keyword evidence="1" id="KW-0677">Repeat</keyword>
<dbReference type="GO" id="GO:0051879">
    <property type="term" value="F:Hsp90 protein binding"/>
    <property type="evidence" value="ECO:0007669"/>
    <property type="project" value="InterPro"/>
</dbReference>
<feature type="repeat" description="TPR" evidence="4">
    <location>
        <begin position="145"/>
        <end position="178"/>
    </location>
</feature>
<dbReference type="GO" id="GO:0030544">
    <property type="term" value="F:Hsp70 protein binding"/>
    <property type="evidence" value="ECO:0007669"/>
    <property type="project" value="TreeGrafter"/>
</dbReference>
<dbReference type="GO" id="GO:0006457">
    <property type="term" value="P:protein folding"/>
    <property type="evidence" value="ECO:0007669"/>
    <property type="project" value="TreeGrafter"/>
</dbReference>
<gene>
    <name evidence="7" type="primary">CNS1</name>
    <name evidence="7" type="ORF">LPJ64_001170</name>
</gene>
<dbReference type="GO" id="GO:0005829">
    <property type="term" value="C:cytosol"/>
    <property type="evidence" value="ECO:0007669"/>
    <property type="project" value="TreeGrafter"/>
</dbReference>
<dbReference type="InterPro" id="IPR044059">
    <property type="entry name" value="Csn1/TTC4_wheel"/>
</dbReference>
<evidence type="ECO:0000256" key="3">
    <source>
        <dbReference type="ARBA" id="ARBA00023602"/>
    </source>
</evidence>
<keyword evidence="2 4" id="KW-0802">TPR repeat</keyword>
<dbReference type="Pfam" id="PF14559">
    <property type="entry name" value="TPR_19"/>
    <property type="match status" value="1"/>
</dbReference>
<dbReference type="Proteomes" id="UP001145021">
    <property type="component" value="Unassembled WGS sequence"/>
</dbReference>
<feature type="compositionally biased region" description="Polar residues" evidence="5">
    <location>
        <begin position="1"/>
        <end position="11"/>
    </location>
</feature>
<dbReference type="InterPro" id="IPR019734">
    <property type="entry name" value="TPR_rpt"/>
</dbReference>
<evidence type="ECO:0000256" key="4">
    <source>
        <dbReference type="PROSITE-ProRule" id="PRU00339"/>
    </source>
</evidence>
<comment type="similarity">
    <text evidence="3">Belongs to the TTC4 family.</text>
</comment>
<evidence type="ECO:0000313" key="8">
    <source>
        <dbReference type="Proteomes" id="UP001145021"/>
    </source>
</evidence>
<evidence type="ECO:0000256" key="2">
    <source>
        <dbReference type="ARBA" id="ARBA00022803"/>
    </source>
</evidence>
<evidence type="ECO:0000256" key="1">
    <source>
        <dbReference type="ARBA" id="ARBA00022737"/>
    </source>
</evidence>
<dbReference type="SUPFAM" id="SSF48452">
    <property type="entry name" value="TPR-like"/>
    <property type="match status" value="1"/>
</dbReference>
<reference evidence="7" key="1">
    <citation type="submission" date="2022-07" db="EMBL/GenBank/DDBJ databases">
        <title>Phylogenomic reconstructions and comparative analyses of Kickxellomycotina fungi.</title>
        <authorList>
            <person name="Reynolds N.K."/>
            <person name="Stajich J.E."/>
            <person name="Barry K."/>
            <person name="Grigoriev I.V."/>
            <person name="Crous P."/>
            <person name="Smith M.E."/>
        </authorList>
    </citation>
    <scope>NUCLEOTIDE SEQUENCE</scope>
    <source>
        <strain evidence="7">NBRC 105413</strain>
    </source>
</reference>
<organism evidence="7 8">
    <name type="scientific">Coemansia asiatica</name>
    <dbReference type="NCBI Taxonomy" id="1052880"/>
    <lineage>
        <taxon>Eukaryota</taxon>
        <taxon>Fungi</taxon>
        <taxon>Fungi incertae sedis</taxon>
        <taxon>Zoopagomycota</taxon>
        <taxon>Kickxellomycotina</taxon>
        <taxon>Kickxellomycetes</taxon>
        <taxon>Kickxellales</taxon>
        <taxon>Kickxellaceae</taxon>
        <taxon>Coemansia</taxon>
    </lineage>
</organism>
<evidence type="ECO:0000259" key="6">
    <source>
        <dbReference type="Pfam" id="PF18972"/>
    </source>
</evidence>
<dbReference type="EMBL" id="JANBOH010000029">
    <property type="protein sequence ID" value="KAJ1647450.1"/>
    <property type="molecule type" value="Genomic_DNA"/>
</dbReference>
<dbReference type="CDD" id="cd21380">
    <property type="entry name" value="CTWD_Cns1"/>
    <property type="match status" value="1"/>
</dbReference>
<accession>A0A9W8CM64</accession>
<dbReference type="Pfam" id="PF18972">
    <property type="entry name" value="Wheel"/>
    <property type="match status" value="1"/>
</dbReference>
<feature type="region of interest" description="Disordered" evidence="5">
    <location>
        <begin position="1"/>
        <end position="31"/>
    </location>
</feature>
<dbReference type="AlphaFoldDB" id="A0A9W8CM64"/>